<organism evidence="1 2">
    <name type="scientific">Cupriavidus basilensis</name>
    <dbReference type="NCBI Taxonomy" id="68895"/>
    <lineage>
        <taxon>Bacteria</taxon>
        <taxon>Pseudomonadati</taxon>
        <taxon>Pseudomonadota</taxon>
        <taxon>Betaproteobacteria</taxon>
        <taxon>Burkholderiales</taxon>
        <taxon>Burkholderiaceae</taxon>
        <taxon>Cupriavidus</taxon>
    </lineage>
</organism>
<accession>A0A7M2HB85</accession>
<dbReference type="AlphaFoldDB" id="A0A7M2HB85"/>
<dbReference type="EMBL" id="CP062806">
    <property type="protein sequence ID" value="QOT82180.1"/>
    <property type="molecule type" value="Genomic_DNA"/>
</dbReference>
<sequence>MILSARHGFIQPDAEIAPYDLRMTADRAQIMLSGLPTAMAGAVWPYQVGPVFLAGGMHYRRVMRAAVERWAHRIGAGSAPTIMETSGGIGMQRSQLGQYLDGLTSQLPRSEGRSL</sequence>
<keyword evidence="1" id="KW-0614">Plasmid</keyword>
<evidence type="ECO:0000313" key="2">
    <source>
        <dbReference type="Proteomes" id="UP000397656"/>
    </source>
</evidence>
<proteinExistence type="predicted"/>
<geneLocation type="plasmid" evidence="1 2">
    <name>pRK1-2</name>
</geneLocation>
<dbReference type="Proteomes" id="UP000397656">
    <property type="component" value="Plasmid pRK1-2"/>
</dbReference>
<protein>
    <submittedName>
        <fullName evidence="1">Uncharacterized protein</fullName>
    </submittedName>
</protein>
<evidence type="ECO:0000313" key="1">
    <source>
        <dbReference type="EMBL" id="QOT82180.1"/>
    </source>
</evidence>
<reference evidence="1 2" key="1">
    <citation type="submission" date="2020-10" db="EMBL/GenBank/DDBJ databases">
        <title>Complete genome sequence of Cupriavidus basilensis CCUG 49340T.</title>
        <authorList>
            <person name="Salva-Serra F."/>
            <person name="Donoso R.A."/>
            <person name="Cho K.H."/>
            <person name="Yoo J.A."/>
            <person name="Lee K."/>
            <person name="Yoon S.-H."/>
            <person name="Perez-Pantoja D."/>
            <person name="Moore E.R.B."/>
        </authorList>
    </citation>
    <scope>NUCLEOTIDE SEQUENCE [LARGE SCALE GENOMIC DNA]</scope>
    <source>
        <strain evidence="2">CCUG 49340</strain>
        <plasmid evidence="1 2">pRK1-2</plasmid>
    </source>
</reference>
<name>A0A7M2HB85_9BURK</name>
<gene>
    <name evidence="1" type="ORF">F7R26_038925</name>
</gene>